<feature type="region of interest" description="Disordered" evidence="1">
    <location>
        <begin position="3495"/>
        <end position="3516"/>
    </location>
</feature>
<feature type="transmembrane region" description="Helical" evidence="2">
    <location>
        <begin position="2955"/>
        <end position="2974"/>
    </location>
</feature>
<dbReference type="InterPro" id="IPR013783">
    <property type="entry name" value="Ig-like_fold"/>
</dbReference>
<evidence type="ECO:0000259" key="3">
    <source>
        <dbReference type="PROSITE" id="PS51379"/>
    </source>
</evidence>
<feature type="region of interest" description="Disordered" evidence="1">
    <location>
        <begin position="2913"/>
        <end position="2951"/>
    </location>
</feature>
<feature type="transmembrane region" description="Helical" evidence="2">
    <location>
        <begin position="3405"/>
        <end position="3428"/>
    </location>
</feature>
<dbReference type="Proteomes" id="UP000322899">
    <property type="component" value="Unassembled WGS sequence"/>
</dbReference>
<feature type="compositionally biased region" description="Low complexity" evidence="1">
    <location>
        <begin position="3821"/>
        <end position="3859"/>
    </location>
</feature>
<sequence>MQAQLGVGSTFIAFQDSVVTIYAPPAAQAALAKDGDPDTCMDWNIGGYDVLGVRGGNDGALSIDLGRVYDVENVRVLADQSVSAFDRQSLLAMISVRFSETPISQASGDCAKDAGLAVWVDSEANTGSLCDDCTCLSCPSDSFSWPPDGRTMTKAKSARYIVVNLRGLDNQFFSRADLCGHNKDEWEVPLCHVEISVRFCEAGYFFNDATSKCNLCPLGSYCPGGYIRDASVAAPQSCPAGVFGDKRGLSAATCNGPCANGYDCSAGGVGDRTAVECTDPTAWCFGGRAFQTQSGFRAVASESGLMIGEEQCTPGQYCLNGVQNPVQAGYFSSRRGETNQKGMGKCEAGFRCPAGSSSSQAVPCVDPSVFCPEGSGSSGQPVRALPIAYYGVSQSKGGFTVYVSEALCPAGSYCQEGVRYTCAPGLLAESTGLASEFCDGRCPAGFYCDSEGSKTSCPAGFYCELGTLEDPSKPYNGLGACGPGTFQPAVQAMSADQCIKCDPKTASSAVAATSGQTCVSCHPQSTTPAGAAKCTPKLISVVADDDGADKTPGISDLDVVIFTFDRATNKTAVDTQELLSHVVRFDPEIGAPLRGSWEQGGKVLRVTLLSVPETVDPFATRIGALRARLLPGSIKDESGLSTTADDEQEFVVGGTWGESSRPKFSIAALVPAPRGQRLARATPSGSLLAADWAPFPLKGDRIVLGFDQPVKRVPIDTQAGLADLLSWSVQPARAFSAAWNTRSTVLTLTVSEPHPLSELNASFVASLQAGRLGVAVRVSAGLTSIDGSSVPSNASRAVTGTLATAPLNARVEQHTPGSLLVLFQPAQLPAGEVIASNVAATGLAPPLTVTHTIVRWCVGGAPGAAGAACDHAAVSVTPVSAGGASGNGSVVLPGDSMLIVSTSHAPIAPGTAVHVWVAAATSDGRVWEWVPAADGEPALHAAEAASSAVCRTSPGSRSVGTAADVPAWQLAQAAGFKMSLNEEASCACSLEALPAAGPSSAASMFASEAAARGTPAGTTIAAVTPAGVGSPCDPAAPPSGLPEGTACRCRSVVSGAATLEEAVLAWFDASAPLAPPCDGSPVLVQAPAILGMDAPGELSTQGGEAVRVHGRGLGLLPPSLKSASADHAAFVATAYVAQRAAVAAFASAAAMTPLGAVGSGSWPAPPAAAPSPRASALEHRAAGVLLPLSSVSVSNPSGFEHALQLCTIECSQLSLRCETTPGIGRDYRPTVRVGSVVGGLDEAAVLARRSASSSLREVERLALSDAGGDWVPAVNSSINCTAIAVDGLRACIRYGPPVISSFAGNGSQSAVTAGGQNVRIQGRQLGPTDDVDRDPSLMVTYSPLSSGRVFQATHCRMTKPHEELECYTAQGAGAQLSWEVIIGRQRSVVPRTSYGAPVLTSVRLFDAAAGDVAPAAGTPGFPFDRLDAFPKPESESRLSTAGGDWVVLEGSDLGPNMSFVTRVALSSSGGSGAGETALEQTLFAWSGDPFDTSSQTEDGSSAAAASPSPELCWMTVPHSVILCQTVPGAGTGLRAEVSVLGAQSQRTEQALAYAPPSASLKERLTVPTQGASGVAVVLRNAPPDVSLLAVEVLGVNVTSFSMQPVVGVRGEAVVSVTIPALPGTTGSISTVPVRLSARGQTADVALGVDAPSISLLDVDSIVNASAVAASPPLPGATASATVLMELQGSSLGSNHAVFRITVGGDNCTVLDKAAIRKYIVAHRVEESLDSHTRLFCWTTRRSGSVIIQGQPGFRGFDFPPLARTYSYSELKRAPSPRRVLPVTNATRLAPMGGQFVAVEGTDIFKEGQISVEFLYLDNSNENLAPDDRPVIASLPCLVQTRGQAAARWPAPDPCIEQGVFDLAPVGEAQRNQLCASTTKVLCRTMRGRGQGLFVRVVSNSLSGVSASALVGFAAPKVVRATPGTGPTAGGFELTLSLVDGGDRDLPEDFNVAVPAPAGLAPLARQGTVSVGGKDCPVSHWDDTKVVCTAPAGVSAAPVVEVRREQSATLPAGGFAYAPPEVFPLSLSTWPFPAEGISPDTPDGNATRSRLAAAVETVAQAEAALAAGGGGLESLGAEFQQKLRSARLVLANGDGPGTALYAMPTDGDRVSLVVWGENFGPSPTITLSRLVKVTSGTGATSVTTEQVPCVAEPSQSSHTYAVCRVGEGLGSNINVTVNTGVRSATAPWLVHFQRPAVTGLYVDTLRVDPADWVTAVTSVVSGRKLTTDVDAGFRPAVGGFLIHILGTAFSAAPQVSVGGMPCRVLFAELQPDLISGVGRIFASAAVPGNDGTPAAGTTAADIALLASLGVAATAPIPARWTVDHRRVVCAAPPGIGRRVDVLVSAGGLASEPVQLDYDAPSVQLTVRGFARAGSAAGLETPLGPASITVQGSSFGPAVLGSSAGTAFAMRPDAADGAGILAALPSSTGGESATPTPAPSSDDGGDAEAGGLEASGVGPARARLLAETAQLDPPPAPAVGYLEAGEDALGSGGEIVDVLVAPWRAAAADSSGVSGERPALRFKRLCSAETMAAPDVSLQCDVRPTATVDISVLMVRVADAASHMRGLLTLCPEQWYGGLGELCRPCPQGAACPGGFVEPLPLPGFFKRGRSGFSQCVPETACQGFVSSSGGFDFDQMQLGSGVVSSGSAASSARLLRLVRELEEASGPKDLSDVPSVKAALEAIRAAWAGGEAALTGLFPMGGPVSKAWVASQALNEQALQSQCAAGYAGDRCSVCDDRFYRLEADCVPCPDLGWLYMLVGGVVVVILIGMAYLLQRSQINLSGASVGVDFMQSVALFATLGFRWPVEFKIVLSTIGSANLNLQLLAPSCAIDWSPEIQFYLIVALPLGLTMAAVSAAALVRITQAIWRVIRKPCGCKRGKAAADATGGLHSAAGQSALAEPSPLSFLGRKRAAAAAKKDQPKPKGASSSRGLFGRKRKEKPDPPPPGTPADEDTSLVDIILGAAFSILYFAYLTVCRTSIQWFDCFPIARPDGSEGERVLDADPSIVCDVNESPVYGRVLPLAYVSTVVYGAGVPVVFALILFVYQKEITADQVLRERGEGNSPRTNPNYAVRKRFGRIYGDFRAGFTTWRVALLIRKLALVAVALLFSRQALFAGTLSVLILFISYAAHVKYRPFLATAALSQDFLKLAQEEGGDGLDAKDLLARSKAGPKRSASAGRLDAASAGKAKSGPGGRPAASRSGSSGRGRARGRPRVGLGKVRQDAEAESAARAKAEEAANACTPLGILARVGRALCPVMVLCMNDAEAKRRLRVRRAVRRVRERRRSSQEGQQSIRRATAIFNEMQGQGLLSEADVAKANGGEAWARCRRVVCCCYYCCCKRSGPRDINSLSTGELQELAALASESSLGYQFDYNALESSYLSSSITILVGGMVFSTVDLVHGSLEYVLLTSFLTVIIASAGASFLYLLLFELYRSVRFAHVFAIARQYEDRLRFESTSMQRHIRGIDVVFKRADKDKDRLAEVGRMLMVASSNRSAAGSAGGAAGPGKGGGGGPTVTTAARSRFRAAALQVGTAAVEAGQSAAGRAALAAVSSAPVGASPRNAGTSAPSFAPPSTPKRAAPKQHTIAGVANLALERLRQEKQASEAGVRSGRLARHNAIALMARAASESGRASSTSTIGSIAMHRPPDASSSRRVGGKGTSRVARALLRSRRPLSSAAGEEGSGRVLLARRQVGLDGAGDDSDASASTASMLTPRRLDEVDAAGMGFGPDATPAAGVNPLRRAVSDSSSSEPHTVLDGKAIDSGPLPGVEAARRPWLSQPAARGPQPSPLNAIVAGARKGFGGAGVPLPARRQSTIPPGPGRPAAGLADAAGSGGRAAESAPASASSADAQNRGASAAAGVGTGADNDDDNDDNDDDDDDSADSSEDESEGGKGAAASD</sequence>
<dbReference type="OrthoDB" id="185085at2759"/>
<keyword evidence="2" id="KW-1133">Transmembrane helix</keyword>
<organism evidence="4 5">
    <name type="scientific">Cafeteria roenbergensis</name>
    <name type="common">Marine flagellate</name>
    <dbReference type="NCBI Taxonomy" id="33653"/>
    <lineage>
        <taxon>Eukaryota</taxon>
        <taxon>Sar</taxon>
        <taxon>Stramenopiles</taxon>
        <taxon>Bigyra</taxon>
        <taxon>Opalozoa</taxon>
        <taxon>Bicosoecida</taxon>
        <taxon>Cafeteriaceae</taxon>
        <taxon>Cafeteria</taxon>
    </lineage>
</organism>
<dbReference type="CDD" id="cd00603">
    <property type="entry name" value="IPT_PCSR"/>
    <property type="match status" value="1"/>
</dbReference>
<feature type="compositionally biased region" description="Low complexity" evidence="1">
    <location>
        <begin position="3181"/>
        <end position="3202"/>
    </location>
</feature>
<keyword evidence="2" id="KW-0472">Membrane</keyword>
<feature type="transmembrane region" description="Helical" evidence="2">
    <location>
        <begin position="2785"/>
        <end position="2803"/>
    </location>
</feature>
<proteinExistence type="predicted"/>
<dbReference type="PANTHER" id="PTHR11319:SF35">
    <property type="entry name" value="OUTER MEMBRANE PROTEIN PMPC-RELATED"/>
    <property type="match status" value="1"/>
</dbReference>
<dbReference type="PANTHER" id="PTHR11319">
    <property type="entry name" value="G PROTEIN-COUPLED RECEPTOR-RELATED"/>
    <property type="match status" value="1"/>
</dbReference>
<dbReference type="Gene3D" id="2.60.40.10">
    <property type="entry name" value="Immunoglobulins"/>
    <property type="match status" value="1"/>
</dbReference>
<feature type="transmembrane region" description="Helical" evidence="2">
    <location>
        <begin position="3379"/>
        <end position="3399"/>
    </location>
</feature>
<gene>
    <name evidence="4" type="ORF">FNF27_07496</name>
</gene>
<feature type="compositionally biased region" description="Acidic residues" evidence="1">
    <location>
        <begin position="3865"/>
        <end position="3888"/>
    </location>
</feature>
<comment type="caution">
    <text evidence="4">The sequence shown here is derived from an EMBL/GenBank/DDBJ whole genome shotgun (WGS) entry which is preliminary data.</text>
</comment>
<evidence type="ECO:0000313" key="4">
    <source>
        <dbReference type="EMBL" id="KAA0166424.1"/>
    </source>
</evidence>
<feature type="transmembrane region" description="Helical" evidence="2">
    <location>
        <begin position="2836"/>
        <end position="2861"/>
    </location>
</feature>
<feature type="region of interest" description="Disordered" evidence="1">
    <location>
        <begin position="3168"/>
        <end position="3227"/>
    </location>
</feature>
<evidence type="ECO:0000256" key="2">
    <source>
        <dbReference type="SAM" id="Phobius"/>
    </source>
</evidence>
<feature type="compositionally biased region" description="Low complexity" evidence="1">
    <location>
        <begin position="3555"/>
        <end position="3568"/>
    </location>
</feature>
<feature type="region of interest" description="Disordered" evidence="1">
    <location>
        <begin position="3629"/>
        <end position="3659"/>
    </location>
</feature>
<feature type="transmembrane region" description="Helical" evidence="2">
    <location>
        <begin position="3111"/>
        <end position="3128"/>
    </location>
</feature>
<evidence type="ECO:0000256" key="1">
    <source>
        <dbReference type="SAM" id="MobiDB-lite"/>
    </source>
</evidence>
<accession>A0A5A8DP00</accession>
<protein>
    <recommendedName>
        <fullName evidence="3">4Fe-4S ferredoxin-type domain-containing protein</fullName>
    </recommendedName>
</protein>
<evidence type="ECO:0000313" key="5">
    <source>
        <dbReference type="Proteomes" id="UP000322899"/>
    </source>
</evidence>
<feature type="compositionally biased region" description="Gly residues" evidence="1">
    <location>
        <begin position="3498"/>
        <end position="3513"/>
    </location>
</feature>
<feature type="transmembrane region" description="Helical" evidence="2">
    <location>
        <begin position="2753"/>
        <end position="2773"/>
    </location>
</feature>
<name>A0A5A8DP00_CAFRO</name>
<dbReference type="EMBL" id="VLTO01000087">
    <property type="protein sequence ID" value="KAA0166424.1"/>
    <property type="molecule type" value="Genomic_DNA"/>
</dbReference>
<feature type="compositionally biased region" description="Polar residues" evidence="1">
    <location>
        <begin position="2424"/>
        <end position="2433"/>
    </location>
</feature>
<feature type="region of interest" description="Disordered" evidence="1">
    <location>
        <begin position="3742"/>
        <end position="3769"/>
    </location>
</feature>
<keyword evidence="2" id="KW-0812">Transmembrane</keyword>
<feature type="region of interest" description="Disordered" evidence="1">
    <location>
        <begin position="3798"/>
        <end position="3898"/>
    </location>
</feature>
<feature type="transmembrane region" description="Helical" evidence="2">
    <location>
        <begin position="3021"/>
        <end position="3044"/>
    </location>
</feature>
<dbReference type="PROSITE" id="PS51379">
    <property type="entry name" value="4FE4S_FER_2"/>
    <property type="match status" value="1"/>
</dbReference>
<feature type="domain" description="4Fe-4S ferredoxin-type" evidence="3">
    <location>
        <begin position="116"/>
        <end position="148"/>
    </location>
</feature>
<dbReference type="SMART" id="SM01411">
    <property type="entry name" value="Ephrin_rec_like"/>
    <property type="match status" value="4"/>
</dbReference>
<feature type="region of interest" description="Disordered" evidence="1">
    <location>
        <begin position="3555"/>
        <end position="3581"/>
    </location>
</feature>
<feature type="region of interest" description="Disordered" evidence="1">
    <location>
        <begin position="2419"/>
        <end position="2452"/>
    </location>
</feature>
<reference evidence="4 5" key="1">
    <citation type="submission" date="2019-07" db="EMBL/GenBank/DDBJ databases">
        <title>Genomes of Cafeteria roenbergensis.</title>
        <authorList>
            <person name="Fischer M.G."/>
            <person name="Hackl T."/>
            <person name="Roman M."/>
        </authorList>
    </citation>
    <scope>NUCLEOTIDE SEQUENCE [LARGE SCALE GENOMIC DNA]</scope>
    <source>
        <strain evidence="4 5">E4-10P</strain>
    </source>
</reference>
<dbReference type="InterPro" id="IPR017896">
    <property type="entry name" value="4Fe4S_Fe-S-bd"/>
</dbReference>